<keyword evidence="3" id="KW-1185">Reference proteome</keyword>
<evidence type="ECO:0000313" key="2">
    <source>
        <dbReference type="EMBL" id="KAF4310794.1"/>
    </source>
</evidence>
<sequence>MHSTALVTFVMAITAAAAPSNAVVAAKRQDTSVNVTPEQIVFAAQAADCSIISCASVLASAGCIVAGLATGQVPAVLGCVAGGAAQLCGCAGCVDLLNDFLTENGLCEE</sequence>
<evidence type="ECO:0000313" key="3">
    <source>
        <dbReference type="Proteomes" id="UP000572817"/>
    </source>
</evidence>
<keyword evidence="1" id="KW-0732">Signal</keyword>
<feature type="chain" id="PRO_5034094377" description="Fungal calcium binding protein domain-containing protein" evidence="1">
    <location>
        <begin position="18"/>
        <end position="109"/>
    </location>
</feature>
<comment type="caution">
    <text evidence="2">The sequence shown here is derived from an EMBL/GenBank/DDBJ whole genome shotgun (WGS) entry which is preliminary data.</text>
</comment>
<dbReference type="Proteomes" id="UP000572817">
    <property type="component" value="Unassembled WGS sequence"/>
</dbReference>
<accession>A0A8H4N4I6</accession>
<name>A0A8H4N4I6_9PEZI</name>
<dbReference type="AlphaFoldDB" id="A0A8H4N4I6"/>
<evidence type="ECO:0008006" key="4">
    <source>
        <dbReference type="Google" id="ProtNLM"/>
    </source>
</evidence>
<protein>
    <recommendedName>
        <fullName evidence="4">Fungal calcium binding protein domain-containing protein</fullName>
    </recommendedName>
</protein>
<dbReference type="EMBL" id="WWBZ02000013">
    <property type="protein sequence ID" value="KAF4310794.1"/>
    <property type="molecule type" value="Genomic_DNA"/>
</dbReference>
<gene>
    <name evidence="2" type="ORF">GTA08_BOTSDO13659</name>
</gene>
<dbReference type="OrthoDB" id="4757933at2759"/>
<proteinExistence type="predicted"/>
<evidence type="ECO:0000256" key="1">
    <source>
        <dbReference type="SAM" id="SignalP"/>
    </source>
</evidence>
<feature type="signal peptide" evidence="1">
    <location>
        <begin position="1"/>
        <end position="17"/>
    </location>
</feature>
<organism evidence="2 3">
    <name type="scientific">Botryosphaeria dothidea</name>
    <dbReference type="NCBI Taxonomy" id="55169"/>
    <lineage>
        <taxon>Eukaryota</taxon>
        <taxon>Fungi</taxon>
        <taxon>Dikarya</taxon>
        <taxon>Ascomycota</taxon>
        <taxon>Pezizomycotina</taxon>
        <taxon>Dothideomycetes</taxon>
        <taxon>Dothideomycetes incertae sedis</taxon>
        <taxon>Botryosphaeriales</taxon>
        <taxon>Botryosphaeriaceae</taxon>
        <taxon>Botryosphaeria</taxon>
    </lineage>
</organism>
<reference evidence="2" key="1">
    <citation type="submission" date="2020-04" db="EMBL/GenBank/DDBJ databases">
        <title>Genome Assembly and Annotation of Botryosphaeria dothidea sdau 11-99, a Latent Pathogen of Apple Fruit Ring Rot in China.</title>
        <authorList>
            <person name="Yu C."/>
            <person name="Diao Y."/>
            <person name="Lu Q."/>
            <person name="Zhao J."/>
            <person name="Cui S."/>
            <person name="Peng C."/>
            <person name="He B."/>
            <person name="Liu H."/>
        </authorList>
    </citation>
    <scope>NUCLEOTIDE SEQUENCE [LARGE SCALE GENOMIC DNA]</scope>
    <source>
        <strain evidence="2">Sdau11-99</strain>
    </source>
</reference>